<evidence type="ECO:0000313" key="5">
    <source>
        <dbReference type="Proteomes" id="UP000593567"/>
    </source>
</evidence>
<dbReference type="PANTHER" id="PTHR11161">
    <property type="entry name" value="O-ACYLTRANSFERASE"/>
    <property type="match status" value="1"/>
</dbReference>
<proteinExistence type="predicted"/>
<keyword evidence="2" id="KW-0732">Signal</keyword>
<dbReference type="PANTHER" id="PTHR11161:SF0">
    <property type="entry name" value="O-ACYLTRANSFERASE LIKE PROTEIN"/>
    <property type="match status" value="1"/>
</dbReference>
<protein>
    <recommendedName>
        <fullName evidence="3">Nose resistant-to-fluoxetine protein N-terminal domain-containing protein</fullName>
    </recommendedName>
</protein>
<evidence type="ECO:0000256" key="2">
    <source>
        <dbReference type="SAM" id="SignalP"/>
    </source>
</evidence>
<accession>A0A7J7J3V6</accession>
<feature type="transmembrane region" description="Helical" evidence="1">
    <location>
        <begin position="225"/>
        <end position="249"/>
    </location>
</feature>
<keyword evidence="1" id="KW-1133">Transmembrane helix</keyword>
<keyword evidence="1" id="KW-0812">Transmembrane</keyword>
<dbReference type="InterPro" id="IPR006621">
    <property type="entry name" value="Nose-resist-to-fluoxetine_N"/>
</dbReference>
<keyword evidence="5" id="KW-1185">Reference proteome</keyword>
<feature type="chain" id="PRO_5029596215" description="Nose resistant-to-fluoxetine protein N-terminal domain-containing protein" evidence="2">
    <location>
        <begin position="21"/>
        <end position="266"/>
    </location>
</feature>
<sequence>MDKFLKIAVTLWTLIFLVFATPEQSLTYRHPHQVLHDFKRLEYATSQLTDEHLNQVELIARILSPKNVLNKLLDKNLEISSLCFNQSLYGVESLLSGGTEGSWSLKMIDAWGKPGSGISTGNLAWLGDFDECQNIVSYYNSSYTSGSSFSLMPESFEGQYCSIGTSLNSAGLSLGIPVGFSIGSCFPSGCSMQDIFSVVQTIIEEVNTNSTIKMTVSCQEKNLEYSTGAIVTIVLYCIMGALCIVGTIYDAVRVMNTPTPEEMGPI</sequence>
<organism evidence="4 5">
    <name type="scientific">Bugula neritina</name>
    <name type="common">Brown bryozoan</name>
    <name type="synonym">Sertularia neritina</name>
    <dbReference type="NCBI Taxonomy" id="10212"/>
    <lineage>
        <taxon>Eukaryota</taxon>
        <taxon>Metazoa</taxon>
        <taxon>Spiralia</taxon>
        <taxon>Lophotrochozoa</taxon>
        <taxon>Bryozoa</taxon>
        <taxon>Gymnolaemata</taxon>
        <taxon>Cheilostomatida</taxon>
        <taxon>Flustrina</taxon>
        <taxon>Buguloidea</taxon>
        <taxon>Bugulidae</taxon>
        <taxon>Bugula</taxon>
    </lineage>
</organism>
<evidence type="ECO:0000256" key="1">
    <source>
        <dbReference type="SAM" id="Phobius"/>
    </source>
</evidence>
<dbReference type="EMBL" id="VXIV02003163">
    <property type="protein sequence ID" value="KAF6020537.1"/>
    <property type="molecule type" value="Genomic_DNA"/>
</dbReference>
<dbReference type="InterPro" id="IPR052728">
    <property type="entry name" value="O2_lipid_transport_reg"/>
</dbReference>
<reference evidence="4" key="1">
    <citation type="submission" date="2020-06" db="EMBL/GenBank/DDBJ databases">
        <title>Draft genome of Bugula neritina, a colonial animal packing powerful symbionts and potential medicines.</title>
        <authorList>
            <person name="Rayko M."/>
        </authorList>
    </citation>
    <scope>NUCLEOTIDE SEQUENCE [LARGE SCALE GENOMIC DNA]</scope>
    <source>
        <strain evidence="4">Kwan_BN1</strain>
    </source>
</reference>
<dbReference type="Pfam" id="PF20146">
    <property type="entry name" value="NRF"/>
    <property type="match status" value="1"/>
</dbReference>
<comment type="caution">
    <text evidence="4">The sequence shown here is derived from an EMBL/GenBank/DDBJ whole genome shotgun (WGS) entry which is preliminary data.</text>
</comment>
<evidence type="ECO:0000313" key="4">
    <source>
        <dbReference type="EMBL" id="KAF6020537.1"/>
    </source>
</evidence>
<dbReference type="SMART" id="SM00703">
    <property type="entry name" value="NRF"/>
    <property type="match status" value="1"/>
</dbReference>
<evidence type="ECO:0000259" key="3">
    <source>
        <dbReference type="SMART" id="SM00703"/>
    </source>
</evidence>
<keyword evidence="1" id="KW-0472">Membrane</keyword>
<name>A0A7J7J3V6_BUGNE</name>
<dbReference type="OrthoDB" id="8048975at2759"/>
<dbReference type="Proteomes" id="UP000593567">
    <property type="component" value="Unassembled WGS sequence"/>
</dbReference>
<dbReference type="AlphaFoldDB" id="A0A7J7J3V6"/>
<feature type="domain" description="Nose resistant-to-fluoxetine protein N-terminal" evidence="3">
    <location>
        <begin position="80"/>
        <end position="220"/>
    </location>
</feature>
<gene>
    <name evidence="4" type="ORF">EB796_021151</name>
</gene>
<feature type="signal peptide" evidence="2">
    <location>
        <begin position="1"/>
        <end position="20"/>
    </location>
</feature>